<dbReference type="GO" id="GO:0003677">
    <property type="term" value="F:DNA binding"/>
    <property type="evidence" value="ECO:0007669"/>
    <property type="project" value="UniProtKB-KW"/>
</dbReference>
<dbReference type="PANTHER" id="PTHR33204">
    <property type="entry name" value="TRANSCRIPTIONAL REGULATOR, MARR FAMILY"/>
    <property type="match status" value="1"/>
</dbReference>
<evidence type="ECO:0000256" key="3">
    <source>
        <dbReference type="ARBA" id="ARBA00023163"/>
    </source>
</evidence>
<dbReference type="PROSITE" id="PS51118">
    <property type="entry name" value="HTH_HXLR"/>
    <property type="match status" value="1"/>
</dbReference>
<feature type="domain" description="HTH hxlR-type" evidence="4">
    <location>
        <begin position="4"/>
        <end position="106"/>
    </location>
</feature>
<dbReference type="Gene3D" id="1.10.10.10">
    <property type="entry name" value="Winged helix-like DNA-binding domain superfamily/Winged helix DNA-binding domain"/>
    <property type="match status" value="1"/>
</dbReference>
<dbReference type="PANTHER" id="PTHR33204:SF18">
    <property type="entry name" value="TRANSCRIPTIONAL REGULATORY PROTEIN"/>
    <property type="match status" value="1"/>
</dbReference>
<dbReference type="InterPro" id="IPR002577">
    <property type="entry name" value="HTH_HxlR"/>
</dbReference>
<dbReference type="AlphaFoldDB" id="A0A1I4U1S9"/>
<dbReference type="Pfam" id="PF01638">
    <property type="entry name" value="HxlR"/>
    <property type="match status" value="1"/>
</dbReference>
<evidence type="ECO:0000256" key="2">
    <source>
        <dbReference type="ARBA" id="ARBA00023125"/>
    </source>
</evidence>
<protein>
    <submittedName>
        <fullName evidence="5">DNA-binding transcriptional regulator, HxlR family</fullName>
    </submittedName>
</protein>
<accession>A0A1I4U1S9</accession>
<dbReference type="CDD" id="cd00090">
    <property type="entry name" value="HTH_ARSR"/>
    <property type="match status" value="1"/>
</dbReference>
<organism evidence="5 6">
    <name type="scientific">Methanolobus profundi</name>
    <dbReference type="NCBI Taxonomy" id="487685"/>
    <lineage>
        <taxon>Archaea</taxon>
        <taxon>Methanobacteriati</taxon>
        <taxon>Methanobacteriota</taxon>
        <taxon>Stenosarchaea group</taxon>
        <taxon>Methanomicrobia</taxon>
        <taxon>Methanosarcinales</taxon>
        <taxon>Methanosarcinaceae</taxon>
        <taxon>Methanolobus</taxon>
    </lineage>
</organism>
<evidence type="ECO:0000313" key="6">
    <source>
        <dbReference type="Proteomes" id="UP000198535"/>
    </source>
</evidence>
<dbReference type="InterPro" id="IPR036390">
    <property type="entry name" value="WH_DNA-bd_sf"/>
</dbReference>
<dbReference type="RefSeq" id="WP_091937465.1">
    <property type="nucleotide sequence ID" value="NZ_FOUJ01000006.1"/>
</dbReference>
<reference evidence="6" key="1">
    <citation type="submission" date="2016-10" db="EMBL/GenBank/DDBJ databases">
        <authorList>
            <person name="Varghese N."/>
            <person name="Submissions S."/>
        </authorList>
    </citation>
    <scope>NUCLEOTIDE SEQUENCE [LARGE SCALE GENOMIC DNA]</scope>
    <source>
        <strain evidence="6">Mob M</strain>
    </source>
</reference>
<keyword evidence="1" id="KW-0805">Transcription regulation</keyword>
<dbReference type="SUPFAM" id="SSF46785">
    <property type="entry name" value="Winged helix' DNA-binding domain"/>
    <property type="match status" value="1"/>
</dbReference>
<sequence length="118" mass="13835">MKDCTIYKTVDIIGKKWSLCILHELYKGENRQKRFNELKNKLQDVTPKTLSTRLKELEEHGLVDKNIDDSVFPIRSEYTLTESGEEFLHVLQNIKQWGLKWQFENPDCGGTNCKTCEL</sequence>
<evidence type="ECO:0000313" key="5">
    <source>
        <dbReference type="EMBL" id="SFM83006.1"/>
    </source>
</evidence>
<keyword evidence="3" id="KW-0804">Transcription</keyword>
<keyword evidence="6" id="KW-1185">Reference proteome</keyword>
<evidence type="ECO:0000256" key="1">
    <source>
        <dbReference type="ARBA" id="ARBA00023015"/>
    </source>
</evidence>
<dbReference type="InterPro" id="IPR036388">
    <property type="entry name" value="WH-like_DNA-bd_sf"/>
</dbReference>
<proteinExistence type="predicted"/>
<dbReference type="InterPro" id="IPR011991">
    <property type="entry name" value="ArsR-like_HTH"/>
</dbReference>
<gene>
    <name evidence="5" type="ORF">SAMN04488696_2507</name>
</gene>
<keyword evidence="2 5" id="KW-0238">DNA-binding</keyword>
<name>A0A1I4U1S9_9EURY</name>
<dbReference type="EMBL" id="FOUJ01000006">
    <property type="protein sequence ID" value="SFM83006.1"/>
    <property type="molecule type" value="Genomic_DNA"/>
</dbReference>
<evidence type="ECO:0000259" key="4">
    <source>
        <dbReference type="PROSITE" id="PS51118"/>
    </source>
</evidence>
<dbReference type="Proteomes" id="UP000198535">
    <property type="component" value="Unassembled WGS sequence"/>
</dbReference>
<dbReference type="STRING" id="487685.SAMN04488696_2507"/>
<dbReference type="OrthoDB" id="147589at2157"/>